<sequence precursor="true">MRPLQKSLTIAALGLGFCLMACEAVEAGPQWRLRRWSTRAPIDPSIRTSVSFRAPTQRWPATTRHFYSGGPRVRVVVR</sequence>
<evidence type="ECO:0000256" key="1">
    <source>
        <dbReference type="SAM" id="SignalP"/>
    </source>
</evidence>
<evidence type="ECO:0000313" key="2">
    <source>
        <dbReference type="EMBL" id="TWT42723.1"/>
    </source>
</evidence>
<gene>
    <name evidence="2" type="ORF">Pla111_26960</name>
</gene>
<feature type="chain" id="PRO_5022992904" evidence="1">
    <location>
        <begin position="28"/>
        <end position="78"/>
    </location>
</feature>
<protein>
    <submittedName>
        <fullName evidence="2">Uncharacterized protein</fullName>
    </submittedName>
</protein>
<evidence type="ECO:0000313" key="3">
    <source>
        <dbReference type="Proteomes" id="UP000318995"/>
    </source>
</evidence>
<dbReference type="Proteomes" id="UP000318995">
    <property type="component" value="Unassembled WGS sequence"/>
</dbReference>
<keyword evidence="3" id="KW-1185">Reference proteome</keyword>
<organism evidence="2 3">
    <name type="scientific">Botrimarina hoheduenensis</name>
    <dbReference type="NCBI Taxonomy" id="2528000"/>
    <lineage>
        <taxon>Bacteria</taxon>
        <taxon>Pseudomonadati</taxon>
        <taxon>Planctomycetota</taxon>
        <taxon>Planctomycetia</taxon>
        <taxon>Pirellulales</taxon>
        <taxon>Lacipirellulaceae</taxon>
        <taxon>Botrimarina</taxon>
    </lineage>
</organism>
<reference evidence="2 3" key="1">
    <citation type="submission" date="2019-02" db="EMBL/GenBank/DDBJ databases">
        <title>Deep-cultivation of Planctomycetes and their phenomic and genomic characterization uncovers novel biology.</title>
        <authorList>
            <person name="Wiegand S."/>
            <person name="Jogler M."/>
            <person name="Boedeker C."/>
            <person name="Pinto D."/>
            <person name="Vollmers J."/>
            <person name="Rivas-Marin E."/>
            <person name="Kohn T."/>
            <person name="Peeters S.H."/>
            <person name="Heuer A."/>
            <person name="Rast P."/>
            <person name="Oberbeckmann S."/>
            <person name="Bunk B."/>
            <person name="Jeske O."/>
            <person name="Meyerdierks A."/>
            <person name="Storesund J.E."/>
            <person name="Kallscheuer N."/>
            <person name="Luecker S."/>
            <person name="Lage O.M."/>
            <person name="Pohl T."/>
            <person name="Merkel B.J."/>
            <person name="Hornburger P."/>
            <person name="Mueller R.-W."/>
            <person name="Bruemmer F."/>
            <person name="Labrenz M."/>
            <person name="Spormann A.M."/>
            <person name="Op Den Camp H."/>
            <person name="Overmann J."/>
            <person name="Amann R."/>
            <person name="Jetten M.S.M."/>
            <person name="Mascher T."/>
            <person name="Medema M.H."/>
            <person name="Devos D.P."/>
            <person name="Kaster A.-K."/>
            <person name="Ovreas L."/>
            <person name="Rohde M."/>
            <person name="Galperin M.Y."/>
            <person name="Jogler C."/>
        </authorList>
    </citation>
    <scope>NUCLEOTIDE SEQUENCE [LARGE SCALE GENOMIC DNA]</scope>
    <source>
        <strain evidence="2 3">Pla111</strain>
    </source>
</reference>
<proteinExistence type="predicted"/>
<accession>A0A5C5VXT4</accession>
<keyword evidence="1" id="KW-0732">Signal</keyword>
<name>A0A5C5VXT4_9BACT</name>
<dbReference type="AlphaFoldDB" id="A0A5C5VXT4"/>
<feature type="signal peptide" evidence="1">
    <location>
        <begin position="1"/>
        <end position="27"/>
    </location>
</feature>
<comment type="caution">
    <text evidence="2">The sequence shown here is derived from an EMBL/GenBank/DDBJ whole genome shotgun (WGS) entry which is preliminary data.</text>
</comment>
<dbReference type="EMBL" id="SJPH01000006">
    <property type="protein sequence ID" value="TWT42723.1"/>
    <property type="molecule type" value="Genomic_DNA"/>
</dbReference>